<proteinExistence type="predicted"/>
<dbReference type="InterPro" id="IPR000504">
    <property type="entry name" value="RRM_dom"/>
</dbReference>
<evidence type="ECO:0000313" key="3">
    <source>
        <dbReference type="Proteomes" id="UP000516314"/>
    </source>
</evidence>
<evidence type="ECO:0000259" key="1">
    <source>
        <dbReference type="Pfam" id="PF00076"/>
    </source>
</evidence>
<protein>
    <submittedName>
        <fullName evidence="2">(thale cress) hypothetical protein</fullName>
    </submittedName>
</protein>
<name>A0A7G2FDJ7_ARATH</name>
<dbReference type="GO" id="GO:0003723">
    <property type="term" value="F:RNA binding"/>
    <property type="evidence" value="ECO:0007669"/>
    <property type="project" value="InterPro"/>
</dbReference>
<dbReference type="AlphaFoldDB" id="A0A7G2FDJ7"/>
<dbReference type="EMBL" id="LR881470">
    <property type="protein sequence ID" value="CAD5331263.1"/>
    <property type="molecule type" value="Genomic_DNA"/>
</dbReference>
<feature type="domain" description="RRM" evidence="1">
    <location>
        <begin position="66"/>
        <end position="117"/>
    </location>
</feature>
<dbReference type="Proteomes" id="UP000516314">
    <property type="component" value="Chromosome 5"/>
</dbReference>
<dbReference type="Gene3D" id="3.30.70.330">
    <property type="match status" value="1"/>
</dbReference>
<dbReference type="InterPro" id="IPR006509">
    <property type="entry name" value="RBM39_SF"/>
</dbReference>
<accession>A0A7G2FDJ7</accession>
<dbReference type="PANTHER" id="PTHR48036">
    <property type="entry name" value="SPLICING FACTOR (PAD-1), PUTATIVE (AFU_ORTHOLOGUE AFUA_1G15810)-RELATED"/>
    <property type="match status" value="1"/>
</dbReference>
<dbReference type="InterPro" id="IPR012677">
    <property type="entry name" value="Nucleotide-bd_a/b_plait_sf"/>
</dbReference>
<dbReference type="CDD" id="cd12285">
    <property type="entry name" value="RRM3_RBM39_like"/>
    <property type="match status" value="1"/>
</dbReference>
<dbReference type="GO" id="GO:0005634">
    <property type="term" value="C:nucleus"/>
    <property type="evidence" value="ECO:0007669"/>
    <property type="project" value="InterPro"/>
</dbReference>
<dbReference type="Pfam" id="PF00076">
    <property type="entry name" value="RRM_1"/>
    <property type="match status" value="1"/>
</dbReference>
<dbReference type="InterPro" id="IPR035979">
    <property type="entry name" value="RBD_domain_sf"/>
</dbReference>
<dbReference type="GO" id="GO:0006397">
    <property type="term" value="P:mRNA processing"/>
    <property type="evidence" value="ECO:0007669"/>
    <property type="project" value="InterPro"/>
</dbReference>
<evidence type="ECO:0000313" key="2">
    <source>
        <dbReference type="EMBL" id="CAD5331263.1"/>
    </source>
</evidence>
<reference evidence="2 3" key="1">
    <citation type="submission" date="2020-09" db="EMBL/GenBank/DDBJ databases">
        <authorList>
            <person name="Ashkenazy H."/>
        </authorList>
    </citation>
    <scope>NUCLEOTIDE SEQUENCE [LARGE SCALE GENOMIC DNA]</scope>
    <source>
        <strain evidence="3">cv. Cdm-0</strain>
    </source>
</reference>
<sequence length="134" mass="14665">MLMQKLDRSGIATSIVGSLGVPGLNGAAFNQPGMNPSFPTSVLPTTAIPSFVNEHTEPNFDLEIRDDVADECSKYGPVNHIYVDKNSAGFVYLRFQSVEAAAAAQRAMHMRWFAQKMISATFMPPHEYEAKAKA</sequence>
<dbReference type="SUPFAM" id="SSF54928">
    <property type="entry name" value="RNA-binding domain, RBD"/>
    <property type="match status" value="1"/>
</dbReference>
<gene>
    <name evidence="2" type="ORF">AT9943_LOCUS18749</name>
</gene>
<organism evidence="2 3">
    <name type="scientific">Arabidopsis thaliana</name>
    <name type="common">Mouse-ear cress</name>
    <dbReference type="NCBI Taxonomy" id="3702"/>
    <lineage>
        <taxon>Eukaryota</taxon>
        <taxon>Viridiplantae</taxon>
        <taxon>Streptophyta</taxon>
        <taxon>Embryophyta</taxon>
        <taxon>Tracheophyta</taxon>
        <taxon>Spermatophyta</taxon>
        <taxon>Magnoliopsida</taxon>
        <taxon>eudicotyledons</taxon>
        <taxon>Gunneridae</taxon>
        <taxon>Pentapetalae</taxon>
        <taxon>rosids</taxon>
        <taxon>malvids</taxon>
        <taxon>Brassicales</taxon>
        <taxon>Brassicaceae</taxon>
        <taxon>Camelineae</taxon>
        <taxon>Arabidopsis</taxon>
    </lineage>
</organism>